<organism evidence="3 4">
    <name type="scientific">Trichoderma parareesei</name>
    <name type="common">Filamentous fungus</name>
    <dbReference type="NCBI Taxonomy" id="858221"/>
    <lineage>
        <taxon>Eukaryota</taxon>
        <taxon>Fungi</taxon>
        <taxon>Dikarya</taxon>
        <taxon>Ascomycota</taxon>
        <taxon>Pezizomycotina</taxon>
        <taxon>Sordariomycetes</taxon>
        <taxon>Hypocreomycetidae</taxon>
        <taxon>Hypocreales</taxon>
        <taxon>Hypocreaceae</taxon>
        <taxon>Trichoderma</taxon>
    </lineage>
</organism>
<keyword evidence="4" id="KW-1185">Reference proteome</keyword>
<dbReference type="OrthoDB" id="1933717at2759"/>
<comment type="similarity">
    <text evidence="1">Belongs to the short-chain dehydrogenases/reductases (SDR) family.</text>
</comment>
<evidence type="ECO:0000313" key="4">
    <source>
        <dbReference type="Proteomes" id="UP000219286"/>
    </source>
</evidence>
<dbReference type="Proteomes" id="UP000219286">
    <property type="component" value="Unassembled WGS sequence"/>
</dbReference>
<dbReference type="EMBL" id="LFMI01000331">
    <property type="protein sequence ID" value="OTA02558.1"/>
    <property type="molecule type" value="Genomic_DNA"/>
</dbReference>
<comment type="caution">
    <text evidence="3">The sequence shown here is derived from an EMBL/GenBank/DDBJ whole genome shotgun (WGS) entry which is preliminary data.</text>
</comment>
<dbReference type="SUPFAM" id="SSF51735">
    <property type="entry name" value="NAD(P)-binding Rossmann-fold domains"/>
    <property type="match status" value="1"/>
</dbReference>
<dbReference type="AlphaFoldDB" id="A0A2H2Z8P5"/>
<dbReference type="Pfam" id="PF00106">
    <property type="entry name" value="adh_short"/>
    <property type="match status" value="1"/>
</dbReference>
<dbReference type="PANTHER" id="PTHR42901:SF1">
    <property type="entry name" value="ALCOHOL DEHYDROGENASE"/>
    <property type="match status" value="1"/>
</dbReference>
<gene>
    <name evidence="3" type="ORF">A9Z42_0029320</name>
</gene>
<evidence type="ECO:0000256" key="2">
    <source>
        <dbReference type="ARBA" id="ARBA00023002"/>
    </source>
</evidence>
<dbReference type="PANTHER" id="PTHR42901">
    <property type="entry name" value="ALCOHOL DEHYDROGENASE"/>
    <property type="match status" value="1"/>
</dbReference>
<accession>A0A2H2Z8P5</accession>
<evidence type="ECO:0000313" key="3">
    <source>
        <dbReference type="EMBL" id="OTA02558.1"/>
    </source>
</evidence>
<keyword evidence="2" id="KW-0560">Oxidoreductase</keyword>
<dbReference type="InterPro" id="IPR036291">
    <property type="entry name" value="NAD(P)-bd_dom_sf"/>
</dbReference>
<name>A0A2H2Z8P5_TRIPA</name>
<evidence type="ECO:0000256" key="1">
    <source>
        <dbReference type="ARBA" id="ARBA00006484"/>
    </source>
</evidence>
<protein>
    <submittedName>
        <fullName evidence="3">Uncharacterized protein</fullName>
    </submittedName>
</protein>
<dbReference type="GO" id="GO:0016491">
    <property type="term" value="F:oxidoreductase activity"/>
    <property type="evidence" value="ECO:0007669"/>
    <property type="project" value="UniProtKB-KW"/>
</dbReference>
<dbReference type="Gene3D" id="3.40.50.720">
    <property type="entry name" value="NAD(P)-binding Rossmann-like Domain"/>
    <property type="match status" value="1"/>
</dbReference>
<reference evidence="3 4" key="1">
    <citation type="journal article" date="2015" name="Genome Announc.">
        <title>Genome sequence and annotation of Trichoderma parareesei, the ancestor of the cellulase producer Trichoderma reesei.</title>
        <authorList>
            <person name="Yang D."/>
            <person name="Pomraning K."/>
            <person name="Kopchinskiy A."/>
            <person name="Karimi Aghcheh R."/>
            <person name="Atanasova L."/>
            <person name="Chenthamara K."/>
            <person name="Baker S.E."/>
            <person name="Zhang R."/>
            <person name="Shen Q."/>
            <person name="Freitag M."/>
            <person name="Kubicek C.P."/>
            <person name="Druzhinina I.S."/>
        </authorList>
    </citation>
    <scope>NUCLEOTIDE SEQUENCE [LARGE SCALE GENOMIC DNA]</scope>
    <source>
        <strain evidence="3 4">CBS 125925</strain>
    </source>
</reference>
<dbReference type="InterPro" id="IPR002347">
    <property type="entry name" value="SDR_fam"/>
</dbReference>
<proteinExistence type="inferred from homology"/>
<sequence length="171" mass="18836">MGIAICRSFAVFKAAQDVMVGRNEALLQTTAAELAVEHPETKFTPIAADIFSEANIERLYSSLGASPAVLVKNAGYMPVPKPFIDMNLDDWWAGFQINVYGSVNVTLTYLRHRAAQPFLNSPGVVITLNTIAAYGYDLPNPSSLPFSRHLNSQVLLFIPFHWRRVVGLANV</sequence>